<gene>
    <name evidence="2" type="ORF">NEF87_004408</name>
</gene>
<reference evidence="2" key="1">
    <citation type="submission" date="2022-09" db="EMBL/GenBank/DDBJ databases">
        <title>Actin cytoskeleton and complex cell architecture in an #Asgard archaeon.</title>
        <authorList>
            <person name="Ponce Toledo R.I."/>
            <person name="Schleper C."/>
            <person name="Rodrigues Oliveira T."/>
            <person name="Wollweber F."/>
            <person name="Xu J."/>
            <person name="Rittmann S."/>
            <person name="Klingl A."/>
            <person name="Pilhofer M."/>
        </authorList>
    </citation>
    <scope>NUCLEOTIDE SEQUENCE</scope>
    <source>
        <strain evidence="2">B-35</strain>
    </source>
</reference>
<evidence type="ECO:0000259" key="1">
    <source>
        <dbReference type="Pfam" id="PF09189"/>
    </source>
</evidence>
<dbReference type="Proteomes" id="UP001208689">
    <property type="component" value="Chromosome"/>
</dbReference>
<evidence type="ECO:0000313" key="2">
    <source>
        <dbReference type="EMBL" id="UYP48123.1"/>
    </source>
</evidence>
<dbReference type="InterPro" id="IPR015272">
    <property type="entry name" value="MoadD_C"/>
</dbReference>
<proteinExistence type="predicted"/>
<name>A0ABY6HXL7_9ARCH</name>
<feature type="domain" description="Molybdopterin cofactor biosynthesis MoaD-related C-terminal" evidence="1">
    <location>
        <begin position="8"/>
        <end position="85"/>
    </location>
</feature>
<protein>
    <recommendedName>
        <fullName evidence="1">Molybdopterin cofactor biosynthesis MoaD-related C-terminal domain-containing protein</fullName>
    </recommendedName>
</protein>
<organism evidence="2 3">
    <name type="scientific">Candidatus Lokiarchaeum ossiferum</name>
    <dbReference type="NCBI Taxonomy" id="2951803"/>
    <lineage>
        <taxon>Archaea</taxon>
        <taxon>Promethearchaeati</taxon>
        <taxon>Promethearchaeota</taxon>
        <taxon>Promethearchaeia</taxon>
        <taxon>Promethearchaeales</taxon>
        <taxon>Promethearchaeaceae</taxon>
        <taxon>Candidatus Lokiarchaeum</taxon>
    </lineage>
</organism>
<dbReference type="Pfam" id="PF09189">
    <property type="entry name" value="MoaD_arch"/>
    <property type="match status" value="1"/>
</dbReference>
<accession>A0ABY6HXL7</accession>
<dbReference type="Gene3D" id="3.30.1370.80">
    <property type="entry name" value="Molybdopterin cofactor biosynthesis MoaD-related, C-terminal domain"/>
    <property type="match status" value="1"/>
</dbReference>
<evidence type="ECO:0000313" key="3">
    <source>
        <dbReference type="Proteomes" id="UP001208689"/>
    </source>
</evidence>
<dbReference type="InterPro" id="IPR036473">
    <property type="entry name" value="Mopterin_CF_MoaD-rel_C_sf"/>
</dbReference>
<dbReference type="EMBL" id="CP104013">
    <property type="protein sequence ID" value="UYP48123.1"/>
    <property type="molecule type" value="Genomic_DNA"/>
</dbReference>
<keyword evidence="3" id="KW-1185">Reference proteome</keyword>
<sequence>MVHEKSILSGIRRKYLLAYIQSLCENSKDDTFFFGPGWEIEVQEEQAKSTGIVNLTKTLVIFRGDSTIIDPIMYRFRMEFLSAGG</sequence>